<keyword evidence="2" id="KW-0328">Glycosyltransferase</keyword>
<evidence type="ECO:0000313" key="4">
    <source>
        <dbReference type="EMBL" id="SZX73060.1"/>
    </source>
</evidence>
<dbReference type="Proteomes" id="UP000256970">
    <property type="component" value="Unassembled WGS sequence"/>
</dbReference>
<dbReference type="InterPro" id="IPR008630">
    <property type="entry name" value="Glyco_trans_34"/>
</dbReference>
<dbReference type="EMBL" id="FNXT01001183">
    <property type="protein sequence ID" value="SZX73060.1"/>
    <property type="molecule type" value="Genomic_DNA"/>
</dbReference>
<dbReference type="GO" id="GO:0000139">
    <property type="term" value="C:Golgi membrane"/>
    <property type="evidence" value="ECO:0007669"/>
    <property type="project" value="TreeGrafter"/>
</dbReference>
<gene>
    <name evidence="4" type="ORF">BQ4739_LOCUS13180</name>
</gene>
<evidence type="ECO:0008006" key="6">
    <source>
        <dbReference type="Google" id="ProtNLM"/>
    </source>
</evidence>
<reference evidence="4 5" key="1">
    <citation type="submission" date="2016-10" db="EMBL/GenBank/DDBJ databases">
        <authorList>
            <person name="Cai Z."/>
        </authorList>
    </citation>
    <scope>NUCLEOTIDE SEQUENCE [LARGE SCALE GENOMIC DNA]</scope>
</reference>
<proteinExistence type="inferred from homology"/>
<evidence type="ECO:0000256" key="3">
    <source>
        <dbReference type="ARBA" id="ARBA00022679"/>
    </source>
</evidence>
<dbReference type="GO" id="GO:0006487">
    <property type="term" value="P:protein N-linked glycosylation"/>
    <property type="evidence" value="ECO:0007669"/>
    <property type="project" value="TreeGrafter"/>
</dbReference>
<dbReference type="AlphaFoldDB" id="A0A383W794"/>
<dbReference type="Gene3D" id="3.90.550.10">
    <property type="entry name" value="Spore Coat Polysaccharide Biosynthesis Protein SpsA, Chain A"/>
    <property type="match status" value="1"/>
</dbReference>
<dbReference type="InterPro" id="IPR029044">
    <property type="entry name" value="Nucleotide-diphossugar_trans"/>
</dbReference>
<evidence type="ECO:0000256" key="2">
    <source>
        <dbReference type="ARBA" id="ARBA00022676"/>
    </source>
</evidence>
<dbReference type="Pfam" id="PF05637">
    <property type="entry name" value="Glyco_transf_34"/>
    <property type="match status" value="1"/>
</dbReference>
<accession>A0A383W794</accession>
<sequence>MLNSHPQFDYVIWLDQDAMISNPEQQLVCLLEHWGVPPAAAANNSTARLWIANDTDAYHNHMKDATGQRVLNWNTGFMVWRNTDRSRQVLARWWSEALAHTEYHHFPFYDQSSFNGFVRPLLQSHEVSTIPCDEANGFGWLQEDSHTVAQAAFDAYKRVVNHLRANRPPQFNCQGRYITHAWRVKAAVGGIMQQRLAKAILEESSSWPQPLVLRADMSLGAEQQAMPQHSLR</sequence>
<protein>
    <recommendedName>
        <fullName evidence="6">Nucleotide-diphospho-sugar transferase domain-containing protein</fullName>
    </recommendedName>
</protein>
<comment type="similarity">
    <text evidence="1">Belongs to the glycosyltransferase 34 family.</text>
</comment>
<keyword evidence="3" id="KW-0808">Transferase</keyword>
<dbReference type="PANTHER" id="PTHR31306">
    <property type="entry name" value="ALPHA-1,6-MANNOSYLTRANSFERASE MNN11-RELATED"/>
    <property type="match status" value="1"/>
</dbReference>
<organism evidence="4 5">
    <name type="scientific">Tetradesmus obliquus</name>
    <name type="common">Green alga</name>
    <name type="synonym">Acutodesmus obliquus</name>
    <dbReference type="NCBI Taxonomy" id="3088"/>
    <lineage>
        <taxon>Eukaryota</taxon>
        <taxon>Viridiplantae</taxon>
        <taxon>Chlorophyta</taxon>
        <taxon>core chlorophytes</taxon>
        <taxon>Chlorophyceae</taxon>
        <taxon>CS clade</taxon>
        <taxon>Sphaeropleales</taxon>
        <taxon>Scenedesmaceae</taxon>
        <taxon>Tetradesmus</taxon>
    </lineage>
</organism>
<dbReference type="PANTHER" id="PTHR31306:SF3">
    <property type="entry name" value="NUCLEOTIDE-DIPHOSPHO-SUGAR TRANSFERASE DOMAIN-CONTAINING PROTEIN"/>
    <property type="match status" value="1"/>
</dbReference>
<name>A0A383W794_TETOB</name>
<evidence type="ECO:0000313" key="5">
    <source>
        <dbReference type="Proteomes" id="UP000256970"/>
    </source>
</evidence>
<dbReference type="GO" id="GO:0016757">
    <property type="term" value="F:glycosyltransferase activity"/>
    <property type="evidence" value="ECO:0007669"/>
    <property type="project" value="UniProtKB-KW"/>
</dbReference>
<evidence type="ECO:0000256" key="1">
    <source>
        <dbReference type="ARBA" id="ARBA00005664"/>
    </source>
</evidence>
<keyword evidence="5" id="KW-1185">Reference proteome</keyword>